<dbReference type="RefSeq" id="WP_091941897.1">
    <property type="nucleotide sequence ID" value="NZ_FOSV01000002.1"/>
</dbReference>
<dbReference type="STRING" id="414703.SAMN04488125_10281"/>
<reference evidence="3" key="1">
    <citation type="submission" date="2016-10" db="EMBL/GenBank/DDBJ databases">
        <authorList>
            <person name="Varghese N."/>
            <person name="Submissions S."/>
        </authorList>
    </citation>
    <scope>NUCLEOTIDE SEQUENCE [LARGE SCALE GENOMIC DNA]</scope>
    <source>
        <strain evidence="3">CGMCC 1.6474</strain>
    </source>
</reference>
<dbReference type="OrthoDB" id="8445263at2"/>
<sequence length="241" mass="27315">MRWWSIPLLAALAWLAYTLTPFWSLYELARAVQAGDVTAVEQRVNFRTLRLSLARQVSATIRAEAAAEPRERQRLTDAAAALALPVAEALVTPKTVVDLLDDGWPQALELPEATQRHERRDGLRIPDLSRALRYYLASDMRGFRSVVIPVPPDRPRAEQFRLRLRLHDWGWRIVEIELSEDLRGRIAEKIAAGVARLREKSGQEKSGQEKQGQEKQGQEKQGQEKQGHDKAAPEPVPPRAR</sequence>
<evidence type="ECO:0008006" key="4">
    <source>
        <dbReference type="Google" id="ProtNLM"/>
    </source>
</evidence>
<dbReference type="InterPro" id="IPR021330">
    <property type="entry name" value="DUF2939"/>
</dbReference>
<dbReference type="AlphaFoldDB" id="A0A1I3ZUF3"/>
<keyword evidence="3" id="KW-1185">Reference proteome</keyword>
<protein>
    <recommendedName>
        <fullName evidence="4">DUF2939 domain-containing protein</fullName>
    </recommendedName>
</protein>
<name>A0A1I3ZUF3_9HYPH</name>
<evidence type="ECO:0000313" key="2">
    <source>
        <dbReference type="EMBL" id="SFK47159.1"/>
    </source>
</evidence>
<proteinExistence type="predicted"/>
<gene>
    <name evidence="2" type="ORF">SAMN04488125_10281</name>
</gene>
<accession>A0A1I3ZUF3</accession>
<feature type="compositionally biased region" description="Basic and acidic residues" evidence="1">
    <location>
        <begin position="197"/>
        <end position="232"/>
    </location>
</feature>
<dbReference type="Pfam" id="PF11159">
    <property type="entry name" value="DUF2939"/>
    <property type="match status" value="1"/>
</dbReference>
<evidence type="ECO:0000313" key="3">
    <source>
        <dbReference type="Proteomes" id="UP000198804"/>
    </source>
</evidence>
<feature type="region of interest" description="Disordered" evidence="1">
    <location>
        <begin position="197"/>
        <end position="241"/>
    </location>
</feature>
<organism evidence="2 3">
    <name type="scientific">Methylorubrum salsuginis</name>
    <dbReference type="NCBI Taxonomy" id="414703"/>
    <lineage>
        <taxon>Bacteria</taxon>
        <taxon>Pseudomonadati</taxon>
        <taxon>Pseudomonadota</taxon>
        <taxon>Alphaproteobacteria</taxon>
        <taxon>Hyphomicrobiales</taxon>
        <taxon>Methylobacteriaceae</taxon>
        <taxon>Methylorubrum</taxon>
    </lineage>
</organism>
<dbReference type="EMBL" id="FOSV01000002">
    <property type="protein sequence ID" value="SFK47159.1"/>
    <property type="molecule type" value="Genomic_DNA"/>
</dbReference>
<evidence type="ECO:0000256" key="1">
    <source>
        <dbReference type="SAM" id="MobiDB-lite"/>
    </source>
</evidence>
<dbReference type="Proteomes" id="UP000198804">
    <property type="component" value="Unassembled WGS sequence"/>
</dbReference>